<protein>
    <submittedName>
        <fullName evidence="2">Uncharacterized protein</fullName>
    </submittedName>
</protein>
<feature type="compositionally biased region" description="Low complexity" evidence="1">
    <location>
        <begin position="51"/>
        <end position="69"/>
    </location>
</feature>
<evidence type="ECO:0000313" key="3">
    <source>
        <dbReference type="Proteomes" id="UP001165085"/>
    </source>
</evidence>
<dbReference type="EMBL" id="BRXY01000158">
    <property type="protein sequence ID" value="GMH72565.1"/>
    <property type="molecule type" value="Genomic_DNA"/>
</dbReference>
<sequence length="115" mass="12784">MAGNWHRYFSSNHTKLKHFARTTGFFDGLKKPGFWDEKGRRVTHDPLLSQLGYSSNNSPSYSSSRNLSSGPLLQQAAANLKITSTSAIKHPRPSPITLPGPFVSIYEIPPPNDLF</sequence>
<accession>A0A9W7ARE7</accession>
<comment type="caution">
    <text evidence="2">The sequence shown here is derived from an EMBL/GenBank/DDBJ whole genome shotgun (WGS) entry which is preliminary data.</text>
</comment>
<dbReference type="AlphaFoldDB" id="A0A9W7ARE7"/>
<evidence type="ECO:0000256" key="1">
    <source>
        <dbReference type="SAM" id="MobiDB-lite"/>
    </source>
</evidence>
<proteinExistence type="predicted"/>
<reference evidence="3" key="1">
    <citation type="journal article" date="2023" name="Commun. Biol.">
        <title>Genome analysis of Parmales, the sister group of diatoms, reveals the evolutionary specialization of diatoms from phago-mixotrophs to photoautotrophs.</title>
        <authorList>
            <person name="Ban H."/>
            <person name="Sato S."/>
            <person name="Yoshikawa S."/>
            <person name="Yamada K."/>
            <person name="Nakamura Y."/>
            <person name="Ichinomiya M."/>
            <person name="Sato N."/>
            <person name="Blanc-Mathieu R."/>
            <person name="Endo H."/>
            <person name="Kuwata A."/>
            <person name="Ogata H."/>
        </authorList>
    </citation>
    <scope>NUCLEOTIDE SEQUENCE [LARGE SCALE GENOMIC DNA]</scope>
    <source>
        <strain evidence="3">NIES 3701</strain>
    </source>
</reference>
<evidence type="ECO:0000313" key="2">
    <source>
        <dbReference type="EMBL" id="GMH72565.1"/>
    </source>
</evidence>
<name>A0A9W7ARE7_9STRA</name>
<feature type="region of interest" description="Disordered" evidence="1">
    <location>
        <begin position="47"/>
        <end position="69"/>
    </location>
</feature>
<organism evidence="2 3">
    <name type="scientific">Triparma strigata</name>
    <dbReference type="NCBI Taxonomy" id="1606541"/>
    <lineage>
        <taxon>Eukaryota</taxon>
        <taxon>Sar</taxon>
        <taxon>Stramenopiles</taxon>
        <taxon>Ochrophyta</taxon>
        <taxon>Bolidophyceae</taxon>
        <taxon>Parmales</taxon>
        <taxon>Triparmaceae</taxon>
        <taxon>Triparma</taxon>
    </lineage>
</organism>
<dbReference type="Proteomes" id="UP001165085">
    <property type="component" value="Unassembled WGS sequence"/>
</dbReference>
<gene>
    <name evidence="2" type="ORF">TrST_g9863</name>
</gene>
<keyword evidence="3" id="KW-1185">Reference proteome</keyword>